<dbReference type="EMBL" id="LK052938">
    <property type="protein sequence ID" value="CDR38200.1"/>
    <property type="molecule type" value="Genomic_DNA"/>
</dbReference>
<feature type="region of interest" description="Disordered" evidence="1">
    <location>
        <begin position="162"/>
        <end position="227"/>
    </location>
</feature>
<gene>
    <name evidence="2" type="ORF">RHTO0S_03e05666g</name>
</gene>
<feature type="compositionally biased region" description="Low complexity" evidence="1">
    <location>
        <begin position="195"/>
        <end position="222"/>
    </location>
</feature>
<name>A0A061AKU2_RHOTO</name>
<protein>
    <submittedName>
        <fullName evidence="2">RHTO0S03e05666g1_1</fullName>
    </submittedName>
</protein>
<evidence type="ECO:0000313" key="2">
    <source>
        <dbReference type="EMBL" id="CDR38200.1"/>
    </source>
</evidence>
<feature type="region of interest" description="Disordered" evidence="1">
    <location>
        <begin position="242"/>
        <end position="271"/>
    </location>
</feature>
<evidence type="ECO:0000256" key="1">
    <source>
        <dbReference type="SAM" id="MobiDB-lite"/>
    </source>
</evidence>
<proteinExistence type="predicted"/>
<accession>A0A061AKU2</accession>
<dbReference type="AlphaFoldDB" id="A0A061AKU2"/>
<feature type="region of interest" description="Disordered" evidence="1">
    <location>
        <begin position="295"/>
        <end position="322"/>
    </location>
</feature>
<organism evidence="2">
    <name type="scientific">Rhodotorula toruloides</name>
    <name type="common">Yeast</name>
    <name type="synonym">Rhodosporidium toruloides</name>
    <dbReference type="NCBI Taxonomy" id="5286"/>
    <lineage>
        <taxon>Eukaryota</taxon>
        <taxon>Fungi</taxon>
        <taxon>Dikarya</taxon>
        <taxon>Basidiomycota</taxon>
        <taxon>Pucciniomycotina</taxon>
        <taxon>Microbotryomycetes</taxon>
        <taxon>Sporidiobolales</taxon>
        <taxon>Sporidiobolaceae</taxon>
        <taxon>Rhodotorula</taxon>
    </lineage>
</organism>
<dbReference type="OrthoDB" id="10468383at2759"/>
<feature type="compositionally biased region" description="Basic residues" evidence="1">
    <location>
        <begin position="313"/>
        <end position="322"/>
    </location>
</feature>
<sequence length="322" mass="36612">MSIMPQPVDVRDSAQLLTNIRQCFKDIREAAAHSNEQVRQGHIAENGGLLGRVEAVTDILKSRLKRNWHQLAVVDVEGGKRWTFQQEIWNEVARWQNADNPLDTGEINFVYTRILELMRRGEQAYDRHELNRRGIAQAAWLQQRIRRAQLRQAHTHLQQALGFPGYESGVERHDHPTTLDSPFSLQPVRSRRDTTPSSAYLSSTASSSPAPSRSPSHSSHSPQLVNPSDLVLHEPRNIAPQVLHRSPRPRSAHYHNNSPLPPHDPYTDWQANHHEQGTIGHQFYFDEALHGLVPATSPHESPASYGFHSLGRPSHKLTRMRP</sequence>
<reference evidence="2" key="1">
    <citation type="journal article" date="2014" name="Genome Announc.">
        <title>Draft genome sequence of Rhodosporidium toruloides CECT1137, an oleaginous yeast of biotechnological interest.</title>
        <authorList>
            <person name="Morin N."/>
            <person name="Calcas X."/>
            <person name="Devillers H."/>
            <person name="Durrens P."/>
            <person name="Sherman D.J."/>
            <person name="Nicaud J.-M."/>
            <person name="Neuveglise C."/>
        </authorList>
    </citation>
    <scope>NUCLEOTIDE SEQUENCE</scope>
    <source>
        <strain evidence="2">CECT1137</strain>
    </source>
</reference>